<dbReference type="EC" id="3.6.1.55" evidence="3"/>
<gene>
    <name evidence="3" type="ORF">JOC31_001714</name>
</gene>
<organism evidence="3 4">
    <name type="scientific">Streptococcus saliviloxodontae</name>
    <dbReference type="NCBI Taxonomy" id="1349416"/>
    <lineage>
        <taxon>Bacteria</taxon>
        <taxon>Bacillati</taxon>
        <taxon>Bacillota</taxon>
        <taxon>Bacilli</taxon>
        <taxon>Lactobacillales</taxon>
        <taxon>Streptococcaceae</taxon>
        <taxon>Streptococcus</taxon>
    </lineage>
</organism>
<dbReference type="Gene3D" id="3.90.79.10">
    <property type="entry name" value="Nucleoside Triphosphate Pyrophosphohydrolase"/>
    <property type="match status" value="1"/>
</dbReference>
<dbReference type="PROSITE" id="PS51462">
    <property type="entry name" value="NUDIX"/>
    <property type="match status" value="1"/>
</dbReference>
<evidence type="ECO:0000313" key="3">
    <source>
        <dbReference type="EMBL" id="MBM7636887.1"/>
    </source>
</evidence>
<evidence type="ECO:0000313" key="4">
    <source>
        <dbReference type="Proteomes" id="UP000809081"/>
    </source>
</evidence>
<dbReference type="GO" id="GO:0035539">
    <property type="term" value="F:8-oxo-7,8-dihydrodeoxyguanosine triphosphate pyrophosphatase activity"/>
    <property type="evidence" value="ECO:0007669"/>
    <property type="project" value="UniProtKB-EC"/>
</dbReference>
<reference evidence="3 4" key="1">
    <citation type="submission" date="2021-01" db="EMBL/GenBank/DDBJ databases">
        <title>Genomic Encyclopedia of Type Strains, Phase IV (KMG-IV): sequencing the most valuable type-strain genomes for metagenomic binning, comparative biology and taxonomic classification.</title>
        <authorList>
            <person name="Goeker M."/>
        </authorList>
    </citation>
    <scope>NUCLEOTIDE SEQUENCE [LARGE SCALE GENOMIC DNA]</scope>
    <source>
        <strain evidence="3 4">DSM 27513</strain>
    </source>
</reference>
<dbReference type="InterPro" id="IPR015797">
    <property type="entry name" value="NUDIX_hydrolase-like_dom_sf"/>
</dbReference>
<dbReference type="CDD" id="cd04682">
    <property type="entry name" value="NUDIX_Hydrolase"/>
    <property type="match status" value="1"/>
</dbReference>
<dbReference type="EMBL" id="JAFBEI010000041">
    <property type="protein sequence ID" value="MBM7636887.1"/>
    <property type="molecule type" value="Genomic_DNA"/>
</dbReference>
<accession>A0ABS2PNL7</accession>
<keyword evidence="4" id="KW-1185">Reference proteome</keyword>
<keyword evidence="3" id="KW-0378">Hydrolase</keyword>
<protein>
    <submittedName>
        <fullName evidence="3">8-oxo-dGTP diphosphatase</fullName>
        <ecNumber evidence="3">3.6.1.55</ecNumber>
    </submittedName>
</protein>
<feature type="domain" description="Nudix hydrolase" evidence="2">
    <location>
        <begin position="8"/>
        <end position="145"/>
    </location>
</feature>
<comment type="similarity">
    <text evidence="1">Belongs to the Nudix hydrolase family.</text>
</comment>
<dbReference type="RefSeq" id="WP_205017750.1">
    <property type="nucleotide sequence ID" value="NZ_JAFBEI010000041.1"/>
</dbReference>
<dbReference type="PANTHER" id="PTHR43736">
    <property type="entry name" value="ADP-RIBOSE PYROPHOSPHATASE"/>
    <property type="match status" value="1"/>
</dbReference>
<dbReference type="Proteomes" id="UP000809081">
    <property type="component" value="Unassembled WGS sequence"/>
</dbReference>
<dbReference type="InterPro" id="IPR000086">
    <property type="entry name" value="NUDIX_hydrolase_dom"/>
</dbReference>
<evidence type="ECO:0000259" key="2">
    <source>
        <dbReference type="PROSITE" id="PS51462"/>
    </source>
</evidence>
<name>A0ABS2PNL7_9STRE</name>
<comment type="caution">
    <text evidence="3">The sequence shown here is derived from an EMBL/GenBank/DDBJ whole genome shotgun (WGS) entry which is preliminary data.</text>
</comment>
<dbReference type="Pfam" id="PF00293">
    <property type="entry name" value="NUDIX"/>
    <property type="match status" value="1"/>
</dbReference>
<dbReference type="PANTHER" id="PTHR43736:SF1">
    <property type="entry name" value="DIHYDRONEOPTERIN TRIPHOSPHATE DIPHOSPHATASE"/>
    <property type="match status" value="1"/>
</dbReference>
<evidence type="ECO:0000256" key="1">
    <source>
        <dbReference type="ARBA" id="ARBA00005582"/>
    </source>
</evidence>
<sequence length="146" mass="17017">MSLLDQRFDFSGAKIALFCEGKVLSSLRDDFPNLPYAGYWDLPGGGREDNETPFECLQREVEEELSLTLTKDHVDWVKTYQGMLDPEKLSVFMVGHISRKEYDSIILGDEGQDYKLMSVDEFLIHEKVIPQLQDRLKDYLEERVYE</sequence>
<proteinExistence type="inferred from homology"/>
<dbReference type="SUPFAM" id="SSF55811">
    <property type="entry name" value="Nudix"/>
    <property type="match status" value="1"/>
</dbReference>